<dbReference type="GO" id="GO:0019005">
    <property type="term" value="C:SCF ubiquitin ligase complex"/>
    <property type="evidence" value="ECO:0000318"/>
    <property type="project" value="GO_Central"/>
</dbReference>
<dbReference type="Gramene" id="TraesROB_scaffold_048917_01G000100.1">
    <property type="protein sequence ID" value="TraesROB_scaffold_048917_01G000100.1"/>
    <property type="gene ID" value="TraesROB_scaffold_048917_01G000100"/>
</dbReference>
<sequence>MEDLPEELFAEFLKRITRTSDLNSLSLVSKQLYKIEGDQRGAIHVGCGLFPATEALASLCTRFPNLCKVEIDYSGWTAGHGNQLDNQGLSVLSSHCPSLTSLGLSFCSYIDDSGLGYLACSKKLASLRLTSTLNITSRGLLAVVVRCKSLSALHLIDCHKVGSKDWLEYLGSVGSLEELVVKKCEGISQDDLLKFGPGWINLQKFVFEIKKRFFRNDGAGPNEGYDPSYNPHSLNMYDFSCEDMKDLRLAGIEIATEKGLRFLFGRCKALEKLCLEYVRGLNDNDMIALSQSCNNLKSISLWLDPQNYYDTFRTAFTDNSLKALSLSCPMLESVDLTFSGCSAMYTSEIGFTRKGLVSLIKSCPIRLIVLRGANFFNDKGMKALSSAPLLETLELVDCKAISNAGLRFIVRAPCLINLTLRLCDRVTNAGVSKLAHSQKLESLIIERCSRVSEQAVRGAARSVQVCTTQRAGKTVHNFVQLMKWPPKFVSSKPSFEVIKVLLTAECWLRYASLSSPYLSDLVFAWTFCCRYLPLCERICRGFWTAYRCTFLALVVYFPQVDVSEIQLPTWLGCKVFAAQIIKFCETDIAEVVVW</sequence>
<dbReference type="FunFam" id="3.80.10.10:FF:000690">
    <property type="entry name" value="F-box/LRR-repeat protein 14"/>
    <property type="match status" value="1"/>
</dbReference>
<dbReference type="GeneID" id="123057888"/>
<reference evidence="2" key="2">
    <citation type="submission" date="2018-10" db="UniProtKB">
        <authorList>
            <consortium name="EnsemblPlants"/>
        </authorList>
    </citation>
    <scope>IDENTIFICATION</scope>
</reference>
<dbReference type="InterPro" id="IPR057207">
    <property type="entry name" value="FBXL15_LRR"/>
</dbReference>
<dbReference type="AlphaFoldDB" id="A0A3B6EB56"/>
<dbReference type="Gramene" id="TraesSYM3A03G01356700.1">
    <property type="protein sequence ID" value="TraesSYM3A03G01356700.1.CDS1"/>
    <property type="gene ID" value="TraesSYM3A03G01356700"/>
</dbReference>
<dbReference type="Gramene" id="TraesMAC3A03G01333850.1">
    <property type="protein sequence ID" value="TraesMAC3A03G01333850.1.CDS1"/>
    <property type="gene ID" value="TraesMAC3A03G01333850"/>
</dbReference>
<dbReference type="Gramene" id="TraesARI3A03G01355460.1">
    <property type="protein sequence ID" value="TraesARI3A03G01355460.1.CDS1"/>
    <property type="gene ID" value="TraesARI3A03G01355460"/>
</dbReference>
<proteinExistence type="predicted"/>
<dbReference type="OMA" id="FGCDYAY"/>
<dbReference type="PROSITE" id="PS50181">
    <property type="entry name" value="FBOX"/>
    <property type="match status" value="1"/>
</dbReference>
<dbReference type="Gene3D" id="3.80.10.10">
    <property type="entry name" value="Ribonuclease Inhibitor"/>
    <property type="match status" value="2"/>
</dbReference>
<dbReference type="Gramene" id="TraesCS3A02G092200.1">
    <property type="protein sequence ID" value="TraesCS3A02G092200.1.cds1"/>
    <property type="gene ID" value="TraesCS3A02G092200"/>
</dbReference>
<dbReference type="GO" id="GO:0031146">
    <property type="term" value="P:SCF-dependent proteasomal ubiquitin-dependent protein catabolic process"/>
    <property type="evidence" value="ECO:0000318"/>
    <property type="project" value="GO_Central"/>
</dbReference>
<dbReference type="InterPro" id="IPR001810">
    <property type="entry name" value="F-box_dom"/>
</dbReference>
<dbReference type="Gramene" id="TraesWEE_scaffold_036946_01G001000.1">
    <property type="protein sequence ID" value="TraesWEE_scaffold_036946_01G001000.1"/>
    <property type="gene ID" value="TraesWEE_scaffold_036946_01G001000"/>
</dbReference>
<evidence type="ECO:0000313" key="3">
    <source>
        <dbReference type="Proteomes" id="UP000019116"/>
    </source>
</evidence>
<feature type="domain" description="F-box" evidence="1">
    <location>
        <begin position="1"/>
        <end position="35"/>
    </location>
</feature>
<dbReference type="OrthoDB" id="595131at2759"/>
<dbReference type="Gramene" id="TraesLDM3A03G01338060.1">
    <property type="protein sequence ID" value="TraesLDM3A03G01338060.1.CDS1"/>
    <property type="gene ID" value="TraesLDM3A03G01338060"/>
</dbReference>
<dbReference type="Gramene" id="TraesCAD_scaffold_046069_01G001000.1">
    <property type="protein sequence ID" value="TraesCAD_scaffold_046069_01G001000.1"/>
    <property type="gene ID" value="TraesCAD_scaffold_046069_01G001000"/>
</dbReference>
<dbReference type="PANTHER" id="PTHR13318:SF270">
    <property type="entry name" value="F-BOX DOMAIN-CONTAINING PROTEIN"/>
    <property type="match status" value="1"/>
</dbReference>
<evidence type="ECO:0000259" key="1">
    <source>
        <dbReference type="PROSITE" id="PS50181"/>
    </source>
</evidence>
<dbReference type="Gramene" id="TraesLAC3A03G01279490.1">
    <property type="protein sequence ID" value="TraesLAC3A03G01279490.1.CDS1"/>
    <property type="gene ID" value="TraesLAC3A03G01279490"/>
</dbReference>
<dbReference type="PANTHER" id="PTHR13318">
    <property type="entry name" value="PARTNER OF PAIRED, ISOFORM B-RELATED"/>
    <property type="match status" value="1"/>
</dbReference>
<dbReference type="InterPro" id="IPR032675">
    <property type="entry name" value="LRR_dom_sf"/>
</dbReference>
<dbReference type="Gramene" id="TraesCLE_scaffold_226307_01G000100.1">
    <property type="protein sequence ID" value="TraesCLE_scaffold_226307_01G000100.1"/>
    <property type="gene ID" value="TraesCLE_scaffold_226307_01G000100"/>
</dbReference>
<dbReference type="RefSeq" id="XP_044336698.1">
    <property type="nucleotide sequence ID" value="XM_044480763.1"/>
</dbReference>
<protein>
    <recommendedName>
        <fullName evidence="1">F-box domain-containing protein</fullName>
    </recommendedName>
</protein>
<dbReference type="Proteomes" id="UP000019116">
    <property type="component" value="Chromosome 3A"/>
</dbReference>
<dbReference type="InterPro" id="IPR001611">
    <property type="entry name" value="Leu-rich_rpt"/>
</dbReference>
<organism evidence="2">
    <name type="scientific">Triticum aestivum</name>
    <name type="common">Wheat</name>
    <dbReference type="NCBI Taxonomy" id="4565"/>
    <lineage>
        <taxon>Eukaryota</taxon>
        <taxon>Viridiplantae</taxon>
        <taxon>Streptophyta</taxon>
        <taxon>Embryophyta</taxon>
        <taxon>Tracheophyta</taxon>
        <taxon>Spermatophyta</taxon>
        <taxon>Magnoliopsida</taxon>
        <taxon>Liliopsida</taxon>
        <taxon>Poales</taxon>
        <taxon>Poaceae</taxon>
        <taxon>BOP clade</taxon>
        <taxon>Pooideae</taxon>
        <taxon>Triticodae</taxon>
        <taxon>Triticeae</taxon>
        <taxon>Triticinae</taxon>
        <taxon>Triticum</taxon>
    </lineage>
</organism>
<dbReference type="Pfam" id="PF25372">
    <property type="entry name" value="DUF7885"/>
    <property type="match status" value="1"/>
</dbReference>
<dbReference type="STRING" id="4565.A0A3B6EB56"/>
<dbReference type="Gramene" id="TraesCS3A03G0202500.1">
    <property type="protein sequence ID" value="TraesCS3A03G0202500.1.CDS1"/>
    <property type="gene ID" value="TraesCS3A03G0202500"/>
</dbReference>
<dbReference type="Gene3D" id="1.20.1280.50">
    <property type="match status" value="1"/>
</dbReference>
<dbReference type="SMR" id="A0A3B6EB56"/>
<evidence type="ECO:0000313" key="2">
    <source>
        <dbReference type="EnsemblPlants" id="TraesCS3A02G092200.1.cds1"/>
    </source>
</evidence>
<dbReference type="Gramene" id="TraesJAG3A03G01344810.1">
    <property type="protein sequence ID" value="TraesJAG3A03G01344810.1.CDS1"/>
    <property type="gene ID" value="TraesJAG3A03G01344810"/>
</dbReference>
<dbReference type="EnsemblPlants" id="TraesCS3A02G092200.1">
    <property type="protein sequence ID" value="TraesCS3A02G092200.1.cds1"/>
    <property type="gene ID" value="TraesCS3A02G092200"/>
</dbReference>
<name>A0A3B6EB56_WHEAT</name>
<dbReference type="Gramene" id="TraesNOR3A03G01355520.1">
    <property type="protein sequence ID" value="TraesNOR3A03G01355520.1.CDS1"/>
    <property type="gene ID" value="TraesNOR3A03G01355520"/>
</dbReference>
<reference evidence="2" key="1">
    <citation type="submission" date="2018-08" db="EMBL/GenBank/DDBJ databases">
        <authorList>
            <person name="Rossello M."/>
        </authorList>
    </citation>
    <scope>NUCLEOTIDE SEQUENCE [LARGE SCALE GENOMIC DNA]</scope>
    <source>
        <strain evidence="2">cv. Chinese Spring</strain>
    </source>
</reference>
<dbReference type="InterPro" id="IPR006553">
    <property type="entry name" value="Leu-rich_rpt_Cys-con_subtyp"/>
</dbReference>
<dbReference type="SMART" id="SM00367">
    <property type="entry name" value="LRR_CC"/>
    <property type="match status" value="7"/>
</dbReference>
<dbReference type="SUPFAM" id="SSF52047">
    <property type="entry name" value="RNI-like"/>
    <property type="match status" value="1"/>
</dbReference>
<gene>
    <name evidence="2" type="primary">LOC123057888</name>
</gene>
<keyword evidence="3" id="KW-1185">Reference proteome</keyword>
<dbReference type="Pfam" id="PF13516">
    <property type="entry name" value="LRR_6"/>
    <property type="match status" value="1"/>
</dbReference>
<dbReference type="FunFam" id="1.20.1280.50:FF:000023">
    <property type="entry name" value="F-box/LRR-repeat protein 4"/>
    <property type="match status" value="1"/>
</dbReference>
<accession>A0A3B6EB56</accession>